<evidence type="ECO:0000313" key="5">
    <source>
        <dbReference type="EMBL" id="POY73495.1"/>
    </source>
</evidence>
<dbReference type="PANTHER" id="PTHR47174:SF3">
    <property type="entry name" value="BRIDGING INTEGRATOR 3"/>
    <property type="match status" value="1"/>
</dbReference>
<keyword evidence="2" id="KW-0963">Cytoplasm</keyword>
<reference evidence="5 6" key="1">
    <citation type="journal article" date="2018" name="Front. Microbiol.">
        <title>Prospects for Fungal Bioremediation of Acidic Radioactive Waste Sites: Characterization and Genome Sequence of Rhodotorula taiwanensis MD1149.</title>
        <authorList>
            <person name="Tkavc R."/>
            <person name="Matrosova V.Y."/>
            <person name="Grichenko O.E."/>
            <person name="Gostincar C."/>
            <person name="Volpe R.P."/>
            <person name="Klimenkova P."/>
            <person name="Gaidamakova E.K."/>
            <person name="Zhou C.E."/>
            <person name="Stewart B.J."/>
            <person name="Lyman M.G."/>
            <person name="Malfatti S.A."/>
            <person name="Rubinfeld B."/>
            <person name="Courtot M."/>
            <person name="Singh J."/>
            <person name="Dalgard C.L."/>
            <person name="Hamilton T."/>
            <person name="Frey K.G."/>
            <person name="Gunde-Cimerman N."/>
            <person name="Dugan L."/>
            <person name="Daly M.J."/>
        </authorList>
    </citation>
    <scope>NUCLEOTIDE SEQUENCE [LARGE SCALE GENOMIC DNA]</scope>
    <source>
        <strain evidence="5 6">MD1149</strain>
    </source>
</reference>
<organism evidence="5 6">
    <name type="scientific">Rhodotorula taiwanensis</name>
    <dbReference type="NCBI Taxonomy" id="741276"/>
    <lineage>
        <taxon>Eukaryota</taxon>
        <taxon>Fungi</taxon>
        <taxon>Dikarya</taxon>
        <taxon>Basidiomycota</taxon>
        <taxon>Pucciniomycotina</taxon>
        <taxon>Microbotryomycetes</taxon>
        <taxon>Sporidiobolales</taxon>
        <taxon>Sporidiobolaceae</taxon>
        <taxon>Rhodotorula</taxon>
    </lineage>
</organism>
<dbReference type="GO" id="GO:0030479">
    <property type="term" value="C:actin cortical patch"/>
    <property type="evidence" value="ECO:0007669"/>
    <property type="project" value="TreeGrafter"/>
</dbReference>
<sequence length="285" mass="31447">MSWAGLKKAASRAGTQVSMKLGQVERTDDSAFRVEEDRFKVLDKNANALHKEAKAYLDAVRSVSASSTRIGNTLDLFFGTDSGEQAISANAYKRAVEELEGDIARSFVSLGGTAQGDDESGPRNPAVVLPWDAPYRATVLEPIGKFSVYLPEVNNALAKRQKKLLDYDAARSKARKLAEKDDPIKLRAAEAEEEQARAVYEALDAQLREELPQLLDLRVPYLDPSFECMVRLQSHFATDGYEKLGGVQRYFPEHVREEYASGALDAKVEGALQEMRELSICGLSA</sequence>
<dbReference type="GO" id="GO:1990528">
    <property type="term" value="C:Rvs161p-Rvs167p complex"/>
    <property type="evidence" value="ECO:0007669"/>
    <property type="project" value="TreeGrafter"/>
</dbReference>
<dbReference type="SUPFAM" id="SSF103657">
    <property type="entry name" value="BAR/IMD domain-like"/>
    <property type="match status" value="1"/>
</dbReference>
<comment type="subcellular location">
    <subcellularLocation>
        <location evidence="1">Cytoplasm</location>
        <location evidence="1">Cytoskeleton</location>
    </subcellularLocation>
</comment>
<dbReference type="Gene3D" id="1.20.1270.60">
    <property type="entry name" value="Arfaptin homology (AH) domain/BAR domain"/>
    <property type="match status" value="1"/>
</dbReference>
<dbReference type="SMART" id="SM00721">
    <property type="entry name" value="BAR"/>
    <property type="match status" value="1"/>
</dbReference>
<dbReference type="InterPro" id="IPR004148">
    <property type="entry name" value="BAR_dom"/>
</dbReference>
<protein>
    <recommendedName>
        <fullName evidence="4">BAR domain-containing protein</fullName>
    </recommendedName>
</protein>
<dbReference type="GO" id="GO:0006897">
    <property type="term" value="P:endocytosis"/>
    <property type="evidence" value="ECO:0007669"/>
    <property type="project" value="InterPro"/>
</dbReference>
<dbReference type="GO" id="GO:0043332">
    <property type="term" value="C:mating projection tip"/>
    <property type="evidence" value="ECO:0007669"/>
    <property type="project" value="TreeGrafter"/>
</dbReference>
<dbReference type="AlphaFoldDB" id="A0A2S5B9P2"/>
<evidence type="ECO:0000256" key="3">
    <source>
        <dbReference type="ARBA" id="ARBA00023212"/>
    </source>
</evidence>
<evidence type="ECO:0000259" key="4">
    <source>
        <dbReference type="PROSITE" id="PS51021"/>
    </source>
</evidence>
<evidence type="ECO:0000256" key="1">
    <source>
        <dbReference type="ARBA" id="ARBA00004245"/>
    </source>
</evidence>
<dbReference type="GO" id="GO:0097320">
    <property type="term" value="P:plasma membrane tubulation"/>
    <property type="evidence" value="ECO:0007669"/>
    <property type="project" value="TreeGrafter"/>
</dbReference>
<dbReference type="Proteomes" id="UP000237144">
    <property type="component" value="Unassembled WGS sequence"/>
</dbReference>
<feature type="domain" description="BAR" evidence="4">
    <location>
        <begin position="17"/>
        <end position="260"/>
    </location>
</feature>
<comment type="caution">
    <text evidence="5">The sequence shown here is derived from an EMBL/GenBank/DDBJ whole genome shotgun (WGS) entry which is preliminary data.</text>
</comment>
<dbReference type="Pfam" id="PF03114">
    <property type="entry name" value="BAR"/>
    <property type="match status" value="2"/>
</dbReference>
<accession>A0A2S5B9P2</accession>
<dbReference type="InterPro" id="IPR027267">
    <property type="entry name" value="AH/BAR_dom_sf"/>
</dbReference>
<keyword evidence="6" id="KW-1185">Reference proteome</keyword>
<dbReference type="InterPro" id="IPR046982">
    <property type="entry name" value="BIN3/RVS161-like"/>
</dbReference>
<gene>
    <name evidence="5" type="ORF">BMF94_3432</name>
</gene>
<dbReference type="GO" id="GO:0051666">
    <property type="term" value="P:actin cortical patch localization"/>
    <property type="evidence" value="ECO:0007669"/>
    <property type="project" value="InterPro"/>
</dbReference>
<dbReference type="OrthoDB" id="446293at2759"/>
<dbReference type="GO" id="GO:0031097">
    <property type="term" value="C:medial cortex"/>
    <property type="evidence" value="ECO:0007669"/>
    <property type="project" value="TreeGrafter"/>
</dbReference>
<name>A0A2S5B9P2_9BASI</name>
<dbReference type="STRING" id="741276.A0A2S5B9P2"/>
<proteinExistence type="predicted"/>
<keyword evidence="3" id="KW-0206">Cytoskeleton</keyword>
<dbReference type="GO" id="GO:0008289">
    <property type="term" value="F:lipid binding"/>
    <property type="evidence" value="ECO:0007669"/>
    <property type="project" value="TreeGrafter"/>
</dbReference>
<dbReference type="EMBL" id="PJQD01000036">
    <property type="protein sequence ID" value="POY73495.1"/>
    <property type="molecule type" value="Genomic_DNA"/>
</dbReference>
<evidence type="ECO:0000313" key="6">
    <source>
        <dbReference type="Proteomes" id="UP000237144"/>
    </source>
</evidence>
<dbReference type="PROSITE" id="PS51021">
    <property type="entry name" value="BAR"/>
    <property type="match status" value="1"/>
</dbReference>
<dbReference type="PANTHER" id="PTHR47174">
    <property type="entry name" value="BRIDGING INTEGRATOR 3"/>
    <property type="match status" value="1"/>
</dbReference>
<evidence type="ECO:0000256" key="2">
    <source>
        <dbReference type="ARBA" id="ARBA00022490"/>
    </source>
</evidence>